<gene>
    <name evidence="2" type="ORF">DFP97_105187</name>
</gene>
<comment type="caution">
    <text evidence="2">The sequence shown here is derived from an EMBL/GenBank/DDBJ whole genome shotgun (WGS) entry which is preliminary data.</text>
</comment>
<dbReference type="EMBL" id="QPJD01000005">
    <property type="protein sequence ID" value="RCW49002.1"/>
    <property type="molecule type" value="Genomic_DNA"/>
</dbReference>
<keyword evidence="1" id="KW-0812">Transmembrane</keyword>
<feature type="transmembrane region" description="Helical" evidence="1">
    <location>
        <begin position="71"/>
        <end position="88"/>
    </location>
</feature>
<evidence type="ECO:0000256" key="1">
    <source>
        <dbReference type="SAM" id="Phobius"/>
    </source>
</evidence>
<protein>
    <submittedName>
        <fullName evidence="2">Uncharacterized protein</fullName>
    </submittedName>
</protein>
<dbReference type="AlphaFoldDB" id="A0A368W748"/>
<name>A0A368W748_9BACL</name>
<sequence length="91" mass="10146">MNDWLIGLLVGLGLMLVGGSKAYDDIQGAIRHAKEYGEYKSSNMTPFWYLIWGFIVDKAINWNFSTITSILTFLIGIIVVAISLFKLATSL</sequence>
<dbReference type="RefSeq" id="WP_114379750.1">
    <property type="nucleotide sequence ID" value="NZ_QPJD01000005.1"/>
</dbReference>
<accession>A0A368W748</accession>
<evidence type="ECO:0000313" key="3">
    <source>
        <dbReference type="Proteomes" id="UP000252415"/>
    </source>
</evidence>
<dbReference type="Proteomes" id="UP000252415">
    <property type="component" value="Unassembled WGS sequence"/>
</dbReference>
<keyword evidence="1" id="KW-1133">Transmembrane helix</keyword>
<proteinExistence type="predicted"/>
<organism evidence="2 3">
    <name type="scientific">Paenibacillus prosopidis</name>
    <dbReference type="NCBI Taxonomy" id="630520"/>
    <lineage>
        <taxon>Bacteria</taxon>
        <taxon>Bacillati</taxon>
        <taxon>Bacillota</taxon>
        <taxon>Bacilli</taxon>
        <taxon>Bacillales</taxon>
        <taxon>Paenibacillaceae</taxon>
        <taxon>Paenibacillus</taxon>
    </lineage>
</organism>
<keyword evidence="3" id="KW-1185">Reference proteome</keyword>
<reference evidence="2 3" key="1">
    <citation type="submission" date="2018-07" db="EMBL/GenBank/DDBJ databases">
        <title>Genomic Encyclopedia of Type Strains, Phase III (KMG-III): the genomes of soil and plant-associated and newly described type strains.</title>
        <authorList>
            <person name="Whitman W."/>
        </authorList>
    </citation>
    <scope>NUCLEOTIDE SEQUENCE [LARGE SCALE GENOMIC DNA]</scope>
    <source>
        <strain evidence="2 3">CECT 7506</strain>
    </source>
</reference>
<keyword evidence="1" id="KW-0472">Membrane</keyword>
<evidence type="ECO:0000313" key="2">
    <source>
        <dbReference type="EMBL" id="RCW49002.1"/>
    </source>
</evidence>